<reference evidence="1 2" key="1">
    <citation type="submission" date="2020-04" db="EMBL/GenBank/DDBJ databases">
        <title>Flammeovirga sp. SR4, a novel species isolated from seawater.</title>
        <authorList>
            <person name="Wang X."/>
        </authorList>
    </citation>
    <scope>NUCLEOTIDE SEQUENCE [LARGE SCALE GENOMIC DNA]</scope>
    <source>
        <strain evidence="1 2">SR4</strain>
    </source>
</reference>
<dbReference type="AlphaFoldDB" id="A0A7X8XYI4"/>
<dbReference type="RefSeq" id="WP_168884767.1">
    <property type="nucleotide sequence ID" value="NZ_JABAIL010000009.1"/>
</dbReference>
<evidence type="ECO:0000313" key="1">
    <source>
        <dbReference type="EMBL" id="NLR94055.1"/>
    </source>
</evidence>
<dbReference type="EMBL" id="JABAIL010000009">
    <property type="protein sequence ID" value="NLR94055.1"/>
    <property type="molecule type" value="Genomic_DNA"/>
</dbReference>
<evidence type="ECO:0000313" key="2">
    <source>
        <dbReference type="Proteomes" id="UP000585050"/>
    </source>
</evidence>
<comment type="caution">
    <text evidence="1">The sequence shown here is derived from an EMBL/GenBank/DDBJ whole genome shotgun (WGS) entry which is preliminary data.</text>
</comment>
<proteinExistence type="predicted"/>
<keyword evidence="2" id="KW-1185">Reference proteome</keyword>
<organism evidence="1 2">
    <name type="scientific">Flammeovirga agarivorans</name>
    <dbReference type="NCBI Taxonomy" id="2726742"/>
    <lineage>
        <taxon>Bacteria</taxon>
        <taxon>Pseudomonadati</taxon>
        <taxon>Bacteroidota</taxon>
        <taxon>Cytophagia</taxon>
        <taxon>Cytophagales</taxon>
        <taxon>Flammeovirgaceae</taxon>
        <taxon>Flammeovirga</taxon>
    </lineage>
</organism>
<name>A0A7X8XYI4_9BACT</name>
<sequence>MIPNSLSTYAAQTDFFFFTVPLKPMEFAIEKAEQQEQAERIGIVNAETGQMIRVLERQVVEVAEKMEVFRELVFVKV</sequence>
<gene>
    <name evidence="1" type="ORF">HGP29_22830</name>
</gene>
<dbReference type="Proteomes" id="UP000585050">
    <property type="component" value="Unassembled WGS sequence"/>
</dbReference>
<protein>
    <submittedName>
        <fullName evidence="1">Uncharacterized protein</fullName>
    </submittedName>
</protein>
<accession>A0A7X8XYI4</accession>